<evidence type="ECO:0000256" key="3">
    <source>
        <dbReference type="ARBA" id="ARBA00022989"/>
    </source>
</evidence>
<reference evidence="9" key="1">
    <citation type="submission" date="2021-01" db="EMBL/GenBank/DDBJ databases">
        <authorList>
            <person name="Corre E."/>
            <person name="Pelletier E."/>
            <person name="Niang G."/>
            <person name="Scheremetjew M."/>
            <person name="Finn R."/>
            <person name="Kale V."/>
            <person name="Holt S."/>
            <person name="Cochrane G."/>
            <person name="Meng A."/>
            <person name="Brown T."/>
            <person name="Cohen L."/>
        </authorList>
    </citation>
    <scope>NUCLEOTIDE SEQUENCE</scope>
    <source>
        <strain evidence="9">CCAP 1951/1</strain>
    </source>
</reference>
<name>A0A7S1MNS9_NEODS</name>
<evidence type="ECO:0000313" key="9">
    <source>
        <dbReference type="EMBL" id="CAD9136353.1"/>
    </source>
</evidence>
<dbReference type="InterPro" id="IPR050549">
    <property type="entry name" value="MFS_Trehalose_Transporter"/>
</dbReference>
<comment type="subcellular location">
    <subcellularLocation>
        <location evidence="1">Membrane</location>
        <topology evidence="1">Multi-pass membrane protein</topology>
    </subcellularLocation>
</comment>
<dbReference type="InterPro" id="IPR036259">
    <property type="entry name" value="MFS_trans_sf"/>
</dbReference>
<evidence type="ECO:0000256" key="5">
    <source>
        <dbReference type="RuleBase" id="RU003346"/>
    </source>
</evidence>
<dbReference type="InterPro" id="IPR003663">
    <property type="entry name" value="Sugar/inositol_transpt"/>
</dbReference>
<protein>
    <recommendedName>
        <fullName evidence="8">Major facilitator superfamily (MFS) profile domain-containing protein</fullName>
    </recommendedName>
</protein>
<keyword evidence="2 7" id="KW-0812">Transmembrane</keyword>
<dbReference type="AlphaFoldDB" id="A0A7S1MNS9"/>
<accession>A0A7S1MNS9</accession>
<gene>
    <name evidence="9" type="ORF">NDES1114_LOCUS25254</name>
</gene>
<feature type="compositionally biased region" description="Basic and acidic residues" evidence="6">
    <location>
        <begin position="538"/>
        <end position="549"/>
    </location>
</feature>
<dbReference type="PROSITE" id="PS50850">
    <property type="entry name" value="MFS"/>
    <property type="match status" value="1"/>
</dbReference>
<evidence type="ECO:0000259" key="8">
    <source>
        <dbReference type="PROSITE" id="PS50850"/>
    </source>
</evidence>
<evidence type="ECO:0000256" key="7">
    <source>
        <dbReference type="SAM" id="Phobius"/>
    </source>
</evidence>
<feature type="region of interest" description="Disordered" evidence="6">
    <location>
        <begin position="538"/>
        <end position="557"/>
    </location>
</feature>
<feature type="transmembrane region" description="Helical" evidence="7">
    <location>
        <begin position="31"/>
        <end position="52"/>
    </location>
</feature>
<feature type="transmembrane region" description="Helical" evidence="7">
    <location>
        <begin position="336"/>
        <end position="358"/>
    </location>
</feature>
<feature type="transmembrane region" description="Helical" evidence="7">
    <location>
        <begin position="435"/>
        <end position="457"/>
    </location>
</feature>
<evidence type="ECO:0000256" key="2">
    <source>
        <dbReference type="ARBA" id="ARBA00022692"/>
    </source>
</evidence>
<evidence type="ECO:0000256" key="1">
    <source>
        <dbReference type="ARBA" id="ARBA00004141"/>
    </source>
</evidence>
<dbReference type="PANTHER" id="PTHR48021">
    <property type="match status" value="1"/>
</dbReference>
<feature type="transmembrane region" description="Helical" evidence="7">
    <location>
        <begin position="161"/>
        <end position="181"/>
    </location>
</feature>
<organism evidence="9">
    <name type="scientific">Neobodo designis</name>
    <name type="common">Flagellated protozoan</name>
    <name type="synonym">Bodo designis</name>
    <dbReference type="NCBI Taxonomy" id="312471"/>
    <lineage>
        <taxon>Eukaryota</taxon>
        <taxon>Discoba</taxon>
        <taxon>Euglenozoa</taxon>
        <taxon>Kinetoplastea</taxon>
        <taxon>Metakinetoplastina</taxon>
        <taxon>Neobodonida</taxon>
        <taxon>Neobodo</taxon>
    </lineage>
</organism>
<dbReference type="InterPro" id="IPR005828">
    <property type="entry name" value="MFS_sugar_transport-like"/>
</dbReference>
<dbReference type="Pfam" id="PF00083">
    <property type="entry name" value="Sugar_tr"/>
    <property type="match status" value="1"/>
</dbReference>
<dbReference type="PANTHER" id="PTHR48021:SF1">
    <property type="entry name" value="GH07001P-RELATED"/>
    <property type="match status" value="1"/>
</dbReference>
<feature type="transmembrane region" description="Helical" evidence="7">
    <location>
        <begin position="224"/>
        <end position="245"/>
    </location>
</feature>
<dbReference type="InterPro" id="IPR020846">
    <property type="entry name" value="MFS_dom"/>
</dbReference>
<sequence>MSSDAGYPAGPSTAGEVVESPWKTTGARASAGVNVLGGLFLGFIIGFVPIMFEYQSYVADCSRYTAADACNALTVAGCRWDNATAACVFPDHDTVACGLYENQDSCKANDACYWRYHKRVCQHRKGWDSNEQGLLAGAQIVGAMISSPTAGPLTNKIGRRASIAVCAVVGLLGTLMIAIGWAAEERYAVLVVAEAVVGLVGGWLSVICPMYCGEMAARQLEETIGVLFQLAVTFGICCAATMGLIFDPRPDTATPHAHLQERLQIVLAVQWVVTLALIPAAWAMPESTLWLQERRAKQHDTNALLDDDVARRSEDGQPAAATPSVNVFRLRYLTPLLVGVALASAQQLTGINAIMIYGPRLVGAIGLQPLVGNFCIMLWNFLTCCASVPLVRRFPPRVLYIASTSVATVACAITGLAVVPGVLPSDSTAQHVLSGLGIMAFIAAFECGIGPCFYVLAQDTFPAEVRSAGCSYTVWVQFAFNVVINWGFPVAMTAFSGGPSGDQDQGMSICFFIFAGTGLVTAAYLILRMPKSNSELRREEQLLGEDPKTRAVTNASA</sequence>
<dbReference type="EMBL" id="HBGF01037784">
    <property type="protein sequence ID" value="CAD9136353.1"/>
    <property type="molecule type" value="Transcribed_RNA"/>
</dbReference>
<feature type="domain" description="Major facilitator superfamily (MFS) profile" evidence="8">
    <location>
        <begin position="30"/>
        <end position="533"/>
    </location>
</feature>
<keyword evidence="3 7" id="KW-1133">Transmembrane helix</keyword>
<comment type="similarity">
    <text evidence="5">Belongs to the major facilitator superfamily. Sugar transporter (TC 2.A.1.1) family.</text>
</comment>
<feature type="transmembrane region" description="Helical" evidence="7">
    <location>
        <begin position="398"/>
        <end position="423"/>
    </location>
</feature>
<feature type="transmembrane region" description="Helical" evidence="7">
    <location>
        <begin position="265"/>
        <end position="285"/>
    </location>
</feature>
<dbReference type="Gene3D" id="1.20.1250.20">
    <property type="entry name" value="MFS general substrate transporter like domains"/>
    <property type="match status" value="1"/>
</dbReference>
<feature type="transmembrane region" description="Helical" evidence="7">
    <location>
        <begin position="370"/>
        <end position="391"/>
    </location>
</feature>
<evidence type="ECO:0000256" key="6">
    <source>
        <dbReference type="SAM" id="MobiDB-lite"/>
    </source>
</evidence>
<keyword evidence="5" id="KW-0813">Transport</keyword>
<dbReference type="NCBIfam" id="TIGR00879">
    <property type="entry name" value="SP"/>
    <property type="match status" value="1"/>
</dbReference>
<feature type="transmembrane region" description="Helical" evidence="7">
    <location>
        <begin position="506"/>
        <end position="527"/>
    </location>
</feature>
<dbReference type="SUPFAM" id="SSF103473">
    <property type="entry name" value="MFS general substrate transporter"/>
    <property type="match status" value="1"/>
</dbReference>
<feature type="transmembrane region" description="Helical" evidence="7">
    <location>
        <begin position="187"/>
        <end position="212"/>
    </location>
</feature>
<dbReference type="GO" id="GO:0016020">
    <property type="term" value="C:membrane"/>
    <property type="evidence" value="ECO:0007669"/>
    <property type="project" value="UniProtKB-SubCell"/>
</dbReference>
<proteinExistence type="inferred from homology"/>
<evidence type="ECO:0000256" key="4">
    <source>
        <dbReference type="ARBA" id="ARBA00023136"/>
    </source>
</evidence>
<dbReference type="GO" id="GO:0022857">
    <property type="term" value="F:transmembrane transporter activity"/>
    <property type="evidence" value="ECO:0007669"/>
    <property type="project" value="InterPro"/>
</dbReference>
<dbReference type="PRINTS" id="PR00171">
    <property type="entry name" value="SUGRTRNSPORT"/>
</dbReference>
<keyword evidence="4 7" id="KW-0472">Membrane</keyword>